<protein>
    <recommendedName>
        <fullName evidence="7">Ribosomal protein L21e</fullName>
    </recommendedName>
</protein>
<dbReference type="InterPro" id="IPR018259">
    <property type="entry name" value="Ribosomal_eL21_CS"/>
</dbReference>
<dbReference type="InterPro" id="IPR036948">
    <property type="entry name" value="Ribosomal_eL21_sf"/>
</dbReference>
<dbReference type="InParanoid" id="L2GSR2"/>
<dbReference type="GeneID" id="19880008"/>
<feature type="region of interest" description="Disordered" evidence="4">
    <location>
        <begin position="1"/>
        <end position="22"/>
    </location>
</feature>
<dbReference type="STRING" id="948595.L2GSR2"/>
<keyword evidence="6" id="KW-1185">Reference proteome</keyword>
<dbReference type="GO" id="GO:0005840">
    <property type="term" value="C:ribosome"/>
    <property type="evidence" value="ECO:0007669"/>
    <property type="project" value="UniProtKB-KW"/>
</dbReference>
<evidence type="ECO:0000313" key="6">
    <source>
        <dbReference type="Proteomes" id="UP000011081"/>
    </source>
</evidence>
<dbReference type="GO" id="GO:1990904">
    <property type="term" value="C:ribonucleoprotein complex"/>
    <property type="evidence" value="ECO:0007669"/>
    <property type="project" value="UniProtKB-KW"/>
</dbReference>
<evidence type="ECO:0000256" key="1">
    <source>
        <dbReference type="ARBA" id="ARBA00008427"/>
    </source>
</evidence>
<dbReference type="Pfam" id="PF01157">
    <property type="entry name" value="Ribosomal_L21e"/>
    <property type="match status" value="1"/>
</dbReference>
<dbReference type="EMBL" id="GL877448">
    <property type="protein sequence ID" value="ELA46377.1"/>
    <property type="molecule type" value="Genomic_DNA"/>
</dbReference>
<sequence length="161" mass="19054">MTSSKGYRRQTRKRFSQPFRKHGMPNISTYLTTYKRGDYVDIKVNPAVHKGMPHKYYHGLTGKVAVVHKNSLTVRCTRRFGNKRVHRMVVCRVEHLRKSKCDMEFNERRKINDEMRKQAEDENRMVGSMKRVQKGSREEFFIGLDGNEPVELKNEPFISVY</sequence>
<dbReference type="PROSITE" id="PS01171">
    <property type="entry name" value="RIBOSOMAL_L21E"/>
    <property type="match status" value="1"/>
</dbReference>
<keyword evidence="2" id="KW-0689">Ribosomal protein</keyword>
<evidence type="ECO:0000313" key="5">
    <source>
        <dbReference type="EMBL" id="ELA46377.1"/>
    </source>
</evidence>
<dbReference type="Proteomes" id="UP000011081">
    <property type="component" value="Unassembled WGS sequence"/>
</dbReference>
<dbReference type="Gene3D" id="2.30.30.70">
    <property type="entry name" value="Ribosomal protein L21"/>
    <property type="match status" value="1"/>
</dbReference>
<dbReference type="FunCoup" id="L2GSR2">
    <property type="interactions" value="202"/>
</dbReference>
<keyword evidence="3" id="KW-0687">Ribonucleoprotein</keyword>
<dbReference type="RefSeq" id="XP_008075155.1">
    <property type="nucleotide sequence ID" value="XM_008076964.1"/>
</dbReference>
<evidence type="ECO:0000256" key="2">
    <source>
        <dbReference type="ARBA" id="ARBA00022980"/>
    </source>
</evidence>
<evidence type="ECO:0008006" key="7">
    <source>
        <dbReference type="Google" id="ProtNLM"/>
    </source>
</evidence>
<dbReference type="InterPro" id="IPR008991">
    <property type="entry name" value="Translation_prot_SH3-like_sf"/>
</dbReference>
<name>L2GSR2_VAVCU</name>
<accession>L2GSR2</accession>
<dbReference type="InterPro" id="IPR001147">
    <property type="entry name" value="Ribosomal_eL21"/>
</dbReference>
<dbReference type="HOGENOM" id="CLU_103610_0_1_1"/>
<organism evidence="5 6">
    <name type="scientific">Vavraia culicis (isolate floridensis)</name>
    <name type="common">Microsporidian parasite</name>
    <dbReference type="NCBI Taxonomy" id="948595"/>
    <lineage>
        <taxon>Eukaryota</taxon>
        <taxon>Fungi</taxon>
        <taxon>Fungi incertae sedis</taxon>
        <taxon>Microsporidia</taxon>
        <taxon>Pleistophoridae</taxon>
        <taxon>Vavraia</taxon>
    </lineage>
</organism>
<dbReference type="OrthoDB" id="1539250at2759"/>
<dbReference type="SUPFAM" id="SSF50104">
    <property type="entry name" value="Translation proteins SH3-like domain"/>
    <property type="match status" value="1"/>
</dbReference>
<dbReference type="Gene3D" id="6.10.250.3260">
    <property type="match status" value="1"/>
</dbReference>
<dbReference type="OMA" id="KGMPHRT"/>
<evidence type="ECO:0000256" key="3">
    <source>
        <dbReference type="ARBA" id="ARBA00023274"/>
    </source>
</evidence>
<proteinExistence type="inferred from homology"/>
<dbReference type="PANTHER" id="PTHR20981">
    <property type="entry name" value="60S RIBOSOMAL PROTEIN L21"/>
    <property type="match status" value="1"/>
</dbReference>
<gene>
    <name evidence="5" type="ORF">VCUG_02141</name>
</gene>
<dbReference type="FunFam" id="2.30.30.70:FF:000001">
    <property type="entry name" value="60S ribosomal protein L21"/>
    <property type="match status" value="1"/>
</dbReference>
<dbReference type="GO" id="GO:0006412">
    <property type="term" value="P:translation"/>
    <property type="evidence" value="ECO:0007669"/>
    <property type="project" value="InterPro"/>
</dbReference>
<reference evidence="6" key="1">
    <citation type="submission" date="2011-03" db="EMBL/GenBank/DDBJ databases">
        <title>The genome sequence of Vavraia culicis strain floridensis.</title>
        <authorList>
            <consortium name="The Broad Institute Genome Sequencing Platform"/>
            <person name="Cuomo C."/>
            <person name="Becnel J."/>
            <person name="Sanscrainte N."/>
            <person name="Young S.K."/>
            <person name="Zeng Q."/>
            <person name="Gargeya S."/>
            <person name="Fitzgerald M."/>
            <person name="Haas B."/>
            <person name="Abouelleil A."/>
            <person name="Alvarado L."/>
            <person name="Arachchi H.M."/>
            <person name="Berlin A."/>
            <person name="Chapman S.B."/>
            <person name="Gearin G."/>
            <person name="Goldberg J."/>
            <person name="Griggs A."/>
            <person name="Gujja S."/>
            <person name="Hansen M."/>
            <person name="Heiman D."/>
            <person name="Howarth C."/>
            <person name="Larimer J."/>
            <person name="Lui A."/>
            <person name="MacDonald P.J.P."/>
            <person name="McCowen C."/>
            <person name="Montmayeur A."/>
            <person name="Murphy C."/>
            <person name="Neiman D."/>
            <person name="Pearson M."/>
            <person name="Priest M."/>
            <person name="Roberts A."/>
            <person name="Saif S."/>
            <person name="Shea T."/>
            <person name="Sisk P."/>
            <person name="Stolte C."/>
            <person name="Sykes S."/>
            <person name="Wortman J."/>
            <person name="Nusbaum C."/>
            <person name="Birren B."/>
        </authorList>
    </citation>
    <scope>NUCLEOTIDE SEQUENCE [LARGE SCALE GENOMIC DNA]</scope>
    <source>
        <strain evidence="6">floridensis</strain>
    </source>
</reference>
<comment type="similarity">
    <text evidence="1">Belongs to the eukaryotic ribosomal protein eL21 family.</text>
</comment>
<dbReference type="GO" id="GO:0003735">
    <property type="term" value="F:structural constituent of ribosome"/>
    <property type="evidence" value="ECO:0007669"/>
    <property type="project" value="InterPro"/>
</dbReference>
<evidence type="ECO:0000256" key="4">
    <source>
        <dbReference type="SAM" id="MobiDB-lite"/>
    </source>
</evidence>
<dbReference type="AlphaFoldDB" id="L2GSR2"/>
<dbReference type="VEuPathDB" id="MicrosporidiaDB:VCUG_02141"/>